<dbReference type="SUPFAM" id="SSF51338">
    <property type="entry name" value="Composite domain of metallo-dependent hydrolases"/>
    <property type="match status" value="1"/>
</dbReference>
<dbReference type="EMBL" id="QUOV01000001">
    <property type="protein sequence ID" value="REL35350.1"/>
    <property type="molecule type" value="Genomic_DNA"/>
</dbReference>
<gene>
    <name evidence="3" type="ORF">DXX92_08280</name>
</gene>
<sequence>MKKQVLGYGLLACFYCSAFFSVANTASANISSTSLPDVDLVIEGTTIISPIDKHQISVKANHWVAIEGNRISQIGSLTKPPTAKLVIDGSDQYLIPGLTDSHVHLKTMPGIDFLDANAAHMQSAFLARQGTNYLYYGVTQVIDPSNTKDGIKRFHESGLTPDAFFCGAMPVFNGYNAQGILHKHLHHERPYYLAQDTDPKTTEAITHAHQAKQSLLRLKNDGAVCAKVYIENGFDLADNIPMVSEETLNELTQYAKTLNLPTMAHANATDMQDIAANAEISVMGHGLWNWLEEQELSNEAVLPPKVSSVLTKILNQDIAYQPTLNVIRSLTDLMVEDHIDQTEYKTVLPPWQITWYQSNAGQWFNVEMHKDWGKPPVELIIERFSAKQTNGQRVLKYLYDHDATILLGSDTPPAPTFASQPGLATNWELADMHKAGVDLKGILAAATINNANLYNLSQDYGTVEKGKRANLLLLNSNPLKTVNAYDDIDKIILRGQVFDRDTLHINKLEQRAPADQSP</sequence>
<dbReference type="Pfam" id="PF01979">
    <property type="entry name" value="Amidohydro_1"/>
    <property type="match status" value="1"/>
</dbReference>
<feature type="chain" id="PRO_5017742992" evidence="1">
    <location>
        <begin position="29"/>
        <end position="518"/>
    </location>
</feature>
<dbReference type="GO" id="GO:0016810">
    <property type="term" value="F:hydrolase activity, acting on carbon-nitrogen (but not peptide) bonds"/>
    <property type="evidence" value="ECO:0007669"/>
    <property type="project" value="InterPro"/>
</dbReference>
<keyword evidence="3" id="KW-0378">Hydrolase</keyword>
<dbReference type="InterPro" id="IPR011059">
    <property type="entry name" value="Metal-dep_hydrolase_composite"/>
</dbReference>
<keyword evidence="1" id="KW-0732">Signal</keyword>
<feature type="domain" description="Amidohydrolase-related" evidence="2">
    <location>
        <begin position="396"/>
        <end position="496"/>
    </location>
</feature>
<evidence type="ECO:0000313" key="4">
    <source>
        <dbReference type="Proteomes" id="UP000256999"/>
    </source>
</evidence>
<dbReference type="InterPro" id="IPR032466">
    <property type="entry name" value="Metal_Hydrolase"/>
</dbReference>
<dbReference type="InterPro" id="IPR051781">
    <property type="entry name" value="Metallo-dep_Hydrolase"/>
</dbReference>
<proteinExistence type="predicted"/>
<name>A0A3E0UER7_9GAMM</name>
<reference evidence="3 4" key="1">
    <citation type="submission" date="2018-08" db="EMBL/GenBank/DDBJ databases">
        <title>Thalassotalea euphylliae genome.</title>
        <authorList>
            <person name="Summers S."/>
            <person name="Rice S.A."/>
            <person name="Freckelton M.L."/>
            <person name="Nedved B.T."/>
            <person name="Hadfield M.G."/>
        </authorList>
    </citation>
    <scope>NUCLEOTIDE SEQUENCE [LARGE SCALE GENOMIC DNA]</scope>
    <source>
        <strain evidence="3 4">H2</strain>
    </source>
</reference>
<dbReference type="Proteomes" id="UP000256999">
    <property type="component" value="Unassembled WGS sequence"/>
</dbReference>
<comment type="caution">
    <text evidence="3">The sequence shown here is derived from an EMBL/GenBank/DDBJ whole genome shotgun (WGS) entry which is preliminary data.</text>
</comment>
<evidence type="ECO:0000259" key="2">
    <source>
        <dbReference type="Pfam" id="PF01979"/>
    </source>
</evidence>
<dbReference type="Gene3D" id="3.20.20.140">
    <property type="entry name" value="Metal-dependent hydrolases"/>
    <property type="match status" value="2"/>
</dbReference>
<dbReference type="OrthoDB" id="6190564at2"/>
<dbReference type="RefSeq" id="WP_116000024.1">
    <property type="nucleotide sequence ID" value="NZ_QUOV01000001.1"/>
</dbReference>
<dbReference type="Gene3D" id="2.30.40.10">
    <property type="entry name" value="Urease, subunit C, domain 1"/>
    <property type="match status" value="2"/>
</dbReference>
<dbReference type="PANTHER" id="PTHR43135">
    <property type="entry name" value="ALPHA-D-RIBOSE 1-METHYLPHOSPHONATE 5-TRIPHOSPHATE DIPHOSPHATASE"/>
    <property type="match status" value="1"/>
</dbReference>
<evidence type="ECO:0000313" key="3">
    <source>
        <dbReference type="EMBL" id="REL35350.1"/>
    </source>
</evidence>
<organism evidence="3 4">
    <name type="scientific">Thalassotalea euphylliae</name>
    <dbReference type="NCBI Taxonomy" id="1655234"/>
    <lineage>
        <taxon>Bacteria</taxon>
        <taxon>Pseudomonadati</taxon>
        <taxon>Pseudomonadota</taxon>
        <taxon>Gammaproteobacteria</taxon>
        <taxon>Alteromonadales</taxon>
        <taxon>Colwelliaceae</taxon>
        <taxon>Thalassotalea</taxon>
    </lineage>
</organism>
<evidence type="ECO:0000256" key="1">
    <source>
        <dbReference type="SAM" id="SignalP"/>
    </source>
</evidence>
<dbReference type="PANTHER" id="PTHR43135:SF3">
    <property type="entry name" value="ALPHA-D-RIBOSE 1-METHYLPHOSPHONATE 5-TRIPHOSPHATE DIPHOSPHATASE"/>
    <property type="match status" value="1"/>
</dbReference>
<accession>A0A3E0UER7</accession>
<dbReference type="AlphaFoldDB" id="A0A3E0UER7"/>
<protein>
    <submittedName>
        <fullName evidence="3">Amidohydrolase</fullName>
    </submittedName>
</protein>
<feature type="signal peptide" evidence="1">
    <location>
        <begin position="1"/>
        <end position="28"/>
    </location>
</feature>
<dbReference type="SUPFAM" id="SSF51556">
    <property type="entry name" value="Metallo-dependent hydrolases"/>
    <property type="match status" value="1"/>
</dbReference>
<dbReference type="InterPro" id="IPR006680">
    <property type="entry name" value="Amidohydro-rel"/>
</dbReference>